<accession>A0A193LDP2</accession>
<dbReference type="PANTHER" id="PTHR48098:SF6">
    <property type="entry name" value="FERRI-BACILLIBACTIN ESTERASE BESA"/>
    <property type="match status" value="1"/>
</dbReference>
<dbReference type="EMBL" id="CP016268">
    <property type="protein sequence ID" value="ANO50598.1"/>
    <property type="molecule type" value="Genomic_DNA"/>
</dbReference>
<sequence length="377" mass="42760">MNAALTTLLKSNPSASAIDTFVERSAFPLVEGDNITFVYRGDVHAVFLRCWIAGLDTAQPLQRQPGTDLWATTIELPAGSRIEYKFEVEKSGNRELILDPLNAIRAHDPFGANSVCQGAGYRRPQWTLHDDHARSGTLQTHNVHSTALNSSREVHVYLPARFRNNRRYPLLIVHDGVDYLKYADLKIVLDNLIQALEIPQMIVALVQSPDRLKEYAGNDQHAKFVAEELLPYMTEHFPLQDDAAARGLMGASFGGVAALHAAWRYPGVFGRLLLQSGSFAFSDLGRHKRGPIFDPVVRFINEFRERPGCPADKIYMSCGIYESLIYENRSLVPRLQQQGIDVRFEEARDAHNWENWRDRQRNGLSWLFPGPVWMVYE</sequence>
<evidence type="ECO:0000313" key="2">
    <source>
        <dbReference type="Proteomes" id="UP000092695"/>
    </source>
</evidence>
<dbReference type="KEGG" id="woc:BA177_04680"/>
<keyword evidence="2" id="KW-1185">Reference proteome</keyword>
<dbReference type="SUPFAM" id="SSF81296">
    <property type="entry name" value="E set domains"/>
    <property type="match status" value="1"/>
</dbReference>
<reference evidence="1 2" key="1">
    <citation type="submission" date="2016-06" db="EMBL/GenBank/DDBJ databases">
        <title>Complete genome sequence of a deep-branching marine Gamma Proteobacterium Woeseia oceani type strain XK5.</title>
        <authorList>
            <person name="Mu D."/>
            <person name="Du Z."/>
        </authorList>
    </citation>
    <scope>NUCLEOTIDE SEQUENCE [LARGE SCALE GENOMIC DNA]</scope>
    <source>
        <strain evidence="1 2">XK5</strain>
    </source>
</reference>
<evidence type="ECO:0000313" key="1">
    <source>
        <dbReference type="EMBL" id="ANO50598.1"/>
    </source>
</evidence>
<dbReference type="OrthoDB" id="9784036at2"/>
<dbReference type="PANTHER" id="PTHR48098">
    <property type="entry name" value="ENTEROCHELIN ESTERASE-RELATED"/>
    <property type="match status" value="1"/>
</dbReference>
<dbReference type="Gene3D" id="2.60.40.10">
    <property type="entry name" value="Immunoglobulins"/>
    <property type="match status" value="1"/>
</dbReference>
<proteinExistence type="predicted"/>
<dbReference type="InterPro" id="IPR050583">
    <property type="entry name" value="Mycobacterial_A85_antigen"/>
</dbReference>
<dbReference type="SUPFAM" id="SSF53474">
    <property type="entry name" value="alpha/beta-Hydrolases"/>
    <property type="match status" value="1"/>
</dbReference>
<dbReference type="Proteomes" id="UP000092695">
    <property type="component" value="Chromosome"/>
</dbReference>
<dbReference type="Pfam" id="PF00756">
    <property type="entry name" value="Esterase"/>
    <property type="match status" value="1"/>
</dbReference>
<dbReference type="STRING" id="1548547.BA177_04680"/>
<dbReference type="Gene3D" id="3.40.50.1820">
    <property type="entry name" value="alpha/beta hydrolase"/>
    <property type="match status" value="1"/>
</dbReference>
<dbReference type="InterPro" id="IPR013783">
    <property type="entry name" value="Ig-like_fold"/>
</dbReference>
<dbReference type="InterPro" id="IPR029058">
    <property type="entry name" value="AB_hydrolase_fold"/>
</dbReference>
<organism evidence="1 2">
    <name type="scientific">Woeseia oceani</name>
    <dbReference type="NCBI Taxonomy" id="1548547"/>
    <lineage>
        <taxon>Bacteria</taxon>
        <taxon>Pseudomonadati</taxon>
        <taxon>Pseudomonadota</taxon>
        <taxon>Gammaproteobacteria</taxon>
        <taxon>Woeseiales</taxon>
        <taxon>Woeseiaceae</taxon>
        <taxon>Woeseia</taxon>
    </lineage>
</organism>
<dbReference type="InterPro" id="IPR014756">
    <property type="entry name" value="Ig_E-set"/>
</dbReference>
<dbReference type="InterPro" id="IPR000801">
    <property type="entry name" value="Esterase-like"/>
</dbReference>
<gene>
    <name evidence="1" type="ORF">BA177_04680</name>
</gene>
<dbReference type="AlphaFoldDB" id="A0A193LDP2"/>
<protein>
    <submittedName>
        <fullName evidence="1">Esterase</fullName>
    </submittedName>
</protein>
<name>A0A193LDP2_9GAMM</name>
<dbReference type="RefSeq" id="WP_068613518.1">
    <property type="nucleotide sequence ID" value="NZ_CP016268.1"/>
</dbReference>